<keyword evidence="2" id="KW-1185">Reference proteome</keyword>
<dbReference type="EMBL" id="DF973198">
    <property type="protein sequence ID" value="GAU19510.1"/>
    <property type="molecule type" value="Genomic_DNA"/>
</dbReference>
<accession>A0A2Z6M3N2</accession>
<reference evidence="2" key="1">
    <citation type="journal article" date="2017" name="Front. Plant Sci.">
        <title>Climate Clever Clovers: New Paradigm to Reduce the Environmental Footprint of Ruminants by Breeding Low Methanogenic Forages Utilizing Haplotype Variation.</title>
        <authorList>
            <person name="Kaur P."/>
            <person name="Appels R."/>
            <person name="Bayer P.E."/>
            <person name="Keeble-Gagnere G."/>
            <person name="Wang J."/>
            <person name="Hirakawa H."/>
            <person name="Shirasawa K."/>
            <person name="Vercoe P."/>
            <person name="Stefanova K."/>
            <person name="Durmic Z."/>
            <person name="Nichols P."/>
            <person name="Revell C."/>
            <person name="Isobe S.N."/>
            <person name="Edwards D."/>
            <person name="Erskine W."/>
        </authorList>
    </citation>
    <scope>NUCLEOTIDE SEQUENCE [LARGE SCALE GENOMIC DNA]</scope>
    <source>
        <strain evidence="2">cv. Daliak</strain>
    </source>
</reference>
<dbReference type="Proteomes" id="UP000242715">
    <property type="component" value="Unassembled WGS sequence"/>
</dbReference>
<evidence type="ECO:0000313" key="1">
    <source>
        <dbReference type="EMBL" id="GAU19510.1"/>
    </source>
</evidence>
<organism evidence="1 2">
    <name type="scientific">Trifolium subterraneum</name>
    <name type="common">Subterranean clover</name>
    <dbReference type="NCBI Taxonomy" id="3900"/>
    <lineage>
        <taxon>Eukaryota</taxon>
        <taxon>Viridiplantae</taxon>
        <taxon>Streptophyta</taxon>
        <taxon>Embryophyta</taxon>
        <taxon>Tracheophyta</taxon>
        <taxon>Spermatophyta</taxon>
        <taxon>Magnoliopsida</taxon>
        <taxon>eudicotyledons</taxon>
        <taxon>Gunneridae</taxon>
        <taxon>Pentapetalae</taxon>
        <taxon>rosids</taxon>
        <taxon>fabids</taxon>
        <taxon>Fabales</taxon>
        <taxon>Fabaceae</taxon>
        <taxon>Papilionoideae</taxon>
        <taxon>50 kb inversion clade</taxon>
        <taxon>NPAAA clade</taxon>
        <taxon>Hologalegina</taxon>
        <taxon>IRL clade</taxon>
        <taxon>Trifolieae</taxon>
        <taxon>Trifolium</taxon>
    </lineage>
</organism>
<name>A0A2Z6M3N2_TRISU</name>
<evidence type="ECO:0000313" key="2">
    <source>
        <dbReference type="Proteomes" id="UP000242715"/>
    </source>
</evidence>
<protein>
    <submittedName>
        <fullName evidence="1">Uncharacterized protein</fullName>
    </submittedName>
</protein>
<dbReference type="AlphaFoldDB" id="A0A2Z6M3N2"/>
<sequence>MMWLHDKKLVGLWTILRTWKNQDICTHTAGLKSILCATEDSNSKTKRVVFRSKKIVTIVSPFPRQVYHIFSSAQFHLSNQSVKNSVPF</sequence>
<gene>
    <name evidence="1" type="ORF">TSUD_77540</name>
</gene>
<proteinExistence type="predicted"/>